<dbReference type="SUPFAM" id="SSF111369">
    <property type="entry name" value="HlyD-like secretion proteins"/>
    <property type="match status" value="1"/>
</dbReference>
<reference evidence="13 14" key="1">
    <citation type="journal article" date="2013" name="Genome Announc.">
        <title>Draft genome sequences for three mercury-methylating, sulfate-reducing bacteria.</title>
        <authorList>
            <person name="Brown S.D."/>
            <person name="Hurt R.A.Jr."/>
            <person name="Gilmour C.C."/>
            <person name="Elias D.A."/>
        </authorList>
    </citation>
    <scope>NUCLEOTIDE SEQUENCE [LARGE SCALE GENOMIC DNA]</scope>
    <source>
        <strain evidence="13 14">DSM 16529</strain>
    </source>
</reference>
<evidence type="ECO:0000256" key="3">
    <source>
        <dbReference type="ARBA" id="ARBA00022448"/>
    </source>
</evidence>
<evidence type="ECO:0000259" key="9">
    <source>
        <dbReference type="Pfam" id="PF25876"/>
    </source>
</evidence>
<dbReference type="Pfam" id="PF25876">
    <property type="entry name" value="HH_MFP_RND"/>
    <property type="match status" value="1"/>
</dbReference>
<feature type="compositionally biased region" description="Low complexity" evidence="8">
    <location>
        <begin position="336"/>
        <end position="351"/>
    </location>
</feature>
<dbReference type="AlphaFoldDB" id="S7TCR4"/>
<comment type="caution">
    <text evidence="13">The sequence shown here is derived from an EMBL/GenBank/DDBJ whole genome shotgun (WGS) entry which is preliminary data.</text>
</comment>
<dbReference type="PANTHER" id="PTHR30469">
    <property type="entry name" value="MULTIDRUG RESISTANCE PROTEIN MDTA"/>
    <property type="match status" value="1"/>
</dbReference>
<keyword evidence="4" id="KW-1003">Cell membrane</keyword>
<dbReference type="Pfam" id="PF25944">
    <property type="entry name" value="Beta-barrel_RND"/>
    <property type="match status" value="1"/>
</dbReference>
<keyword evidence="14" id="KW-1185">Reference proteome</keyword>
<dbReference type="Gene3D" id="2.40.420.20">
    <property type="match status" value="1"/>
</dbReference>
<evidence type="ECO:0000259" key="10">
    <source>
        <dbReference type="Pfam" id="PF25917"/>
    </source>
</evidence>
<comment type="subcellular location">
    <subcellularLocation>
        <location evidence="1">Cell membrane</location>
    </subcellularLocation>
</comment>
<evidence type="ECO:0000256" key="7">
    <source>
        <dbReference type="SAM" id="Coils"/>
    </source>
</evidence>
<dbReference type="InterPro" id="IPR058626">
    <property type="entry name" value="MdtA-like_b-barrel"/>
</dbReference>
<dbReference type="PANTHER" id="PTHR30469:SF36">
    <property type="entry name" value="BLL3903 PROTEIN"/>
    <property type="match status" value="1"/>
</dbReference>
<dbReference type="InterPro" id="IPR058624">
    <property type="entry name" value="MdtA-like_HH"/>
</dbReference>
<proteinExistence type="inferred from homology"/>
<name>S7TCR4_9BACT</name>
<feature type="domain" description="Multidrug resistance protein MdtA-like barrel-sandwich hybrid" evidence="10">
    <location>
        <begin position="28"/>
        <end position="167"/>
    </location>
</feature>
<dbReference type="eggNOG" id="COG0845">
    <property type="taxonomic scope" value="Bacteria"/>
</dbReference>
<feature type="domain" description="Multidrug resistance protein MdtA-like C-terminal permuted SH3" evidence="12">
    <location>
        <begin position="260"/>
        <end position="318"/>
    </location>
</feature>
<gene>
    <name evidence="13" type="ORF">dsat_2812</name>
</gene>
<evidence type="ECO:0000313" key="13">
    <source>
        <dbReference type="EMBL" id="EPR34315.1"/>
    </source>
</evidence>
<keyword evidence="6" id="KW-0472">Membrane</keyword>
<dbReference type="EMBL" id="ATHI01000012">
    <property type="protein sequence ID" value="EPR34315.1"/>
    <property type="molecule type" value="Genomic_DNA"/>
</dbReference>
<keyword evidence="7" id="KW-0175">Coiled coil</keyword>
<dbReference type="PATRIC" id="fig|1121439.3.peg.1326"/>
<evidence type="ECO:0000256" key="4">
    <source>
        <dbReference type="ARBA" id="ARBA00022475"/>
    </source>
</evidence>
<sequence length="351" mass="37571">MPVTTALVRQGDFPIELRAVGAVEASATVNVKSIIGGELVGVHFEEGQDVGKGQLLFTIDPRPHEAALREAKARLDRNAALLHKAEEDYRRYEELLSQGIVSREQFDQIFSTLASLKASVRADEASVESARVQLDYAFIHAPIAGRAGRLRAHKGNIIKANADDPLVDVVAMEPVHVSFAVPEERLAEVLRAMRTGEVSVIALPAARGASPEVGRLFFVDNLVDRQTGTITLKAEFRNENRMLWPGQFASVSVRLGEVRDALIAPARAVQTGLDNQYVWVVDASGVAQIKTVVTGLSSENETVLVSGVSVGERVVTDGQLRLTPGAAVDVRDEAPAPDFAPEPGASAGSAS</sequence>
<dbReference type="Gene3D" id="1.10.287.470">
    <property type="entry name" value="Helix hairpin bin"/>
    <property type="match status" value="1"/>
</dbReference>
<evidence type="ECO:0000259" key="11">
    <source>
        <dbReference type="Pfam" id="PF25944"/>
    </source>
</evidence>
<keyword evidence="3" id="KW-0813">Transport</keyword>
<evidence type="ECO:0000259" key="12">
    <source>
        <dbReference type="Pfam" id="PF25967"/>
    </source>
</evidence>
<dbReference type="Gene3D" id="2.40.50.100">
    <property type="match status" value="1"/>
</dbReference>
<dbReference type="Pfam" id="PF25917">
    <property type="entry name" value="BSH_RND"/>
    <property type="match status" value="1"/>
</dbReference>
<dbReference type="Pfam" id="PF25967">
    <property type="entry name" value="RND-MFP_C"/>
    <property type="match status" value="1"/>
</dbReference>
<feature type="region of interest" description="Disordered" evidence="8">
    <location>
        <begin position="331"/>
        <end position="351"/>
    </location>
</feature>
<evidence type="ECO:0000256" key="8">
    <source>
        <dbReference type="SAM" id="MobiDB-lite"/>
    </source>
</evidence>
<dbReference type="InterPro" id="IPR058627">
    <property type="entry name" value="MdtA-like_C"/>
</dbReference>
<dbReference type="GO" id="GO:0015562">
    <property type="term" value="F:efflux transmembrane transporter activity"/>
    <property type="evidence" value="ECO:0007669"/>
    <property type="project" value="TreeGrafter"/>
</dbReference>
<dbReference type="Gene3D" id="2.40.30.170">
    <property type="match status" value="1"/>
</dbReference>
<keyword evidence="5" id="KW-0997">Cell inner membrane</keyword>
<feature type="domain" description="Multidrug resistance protein MdtA-like alpha-helical hairpin" evidence="9">
    <location>
        <begin position="68"/>
        <end position="137"/>
    </location>
</feature>
<evidence type="ECO:0000256" key="5">
    <source>
        <dbReference type="ARBA" id="ARBA00022519"/>
    </source>
</evidence>
<dbReference type="Proteomes" id="UP000014975">
    <property type="component" value="Unassembled WGS sequence"/>
</dbReference>
<dbReference type="InterPro" id="IPR058625">
    <property type="entry name" value="MdtA-like_BSH"/>
</dbReference>
<organism evidence="13 14">
    <name type="scientific">Alkalidesulfovibrio alkalitolerans DSM 16529</name>
    <dbReference type="NCBI Taxonomy" id="1121439"/>
    <lineage>
        <taxon>Bacteria</taxon>
        <taxon>Pseudomonadati</taxon>
        <taxon>Thermodesulfobacteriota</taxon>
        <taxon>Desulfovibrionia</taxon>
        <taxon>Desulfovibrionales</taxon>
        <taxon>Desulfovibrionaceae</taxon>
        <taxon>Alkalidesulfovibrio</taxon>
    </lineage>
</organism>
<evidence type="ECO:0000256" key="2">
    <source>
        <dbReference type="ARBA" id="ARBA00009477"/>
    </source>
</evidence>
<dbReference type="RefSeq" id="WP_020886777.1">
    <property type="nucleotide sequence ID" value="NZ_ATHI01000012.1"/>
</dbReference>
<evidence type="ECO:0000256" key="6">
    <source>
        <dbReference type="ARBA" id="ARBA00023136"/>
    </source>
</evidence>
<dbReference type="STRING" id="1121439.dsat_2812"/>
<comment type="similarity">
    <text evidence="2">Belongs to the membrane fusion protein (MFP) (TC 8.A.1) family.</text>
</comment>
<evidence type="ECO:0000313" key="14">
    <source>
        <dbReference type="Proteomes" id="UP000014975"/>
    </source>
</evidence>
<evidence type="ECO:0000256" key="1">
    <source>
        <dbReference type="ARBA" id="ARBA00004236"/>
    </source>
</evidence>
<feature type="coiled-coil region" evidence="7">
    <location>
        <begin position="68"/>
        <end position="95"/>
    </location>
</feature>
<accession>S7TCR4</accession>
<feature type="domain" description="Multidrug resistance protein MdtA-like beta-barrel" evidence="11">
    <location>
        <begin position="174"/>
        <end position="256"/>
    </location>
</feature>
<protein>
    <submittedName>
        <fullName evidence="13">Efflux transporter, RND family, MFP subunit</fullName>
    </submittedName>
</protein>
<dbReference type="InterPro" id="IPR006143">
    <property type="entry name" value="RND_pump_MFP"/>
</dbReference>
<dbReference type="NCBIfam" id="TIGR01730">
    <property type="entry name" value="RND_mfp"/>
    <property type="match status" value="1"/>
</dbReference>
<dbReference type="OrthoDB" id="9772050at2"/>
<dbReference type="GO" id="GO:1990281">
    <property type="term" value="C:efflux pump complex"/>
    <property type="evidence" value="ECO:0007669"/>
    <property type="project" value="TreeGrafter"/>
</dbReference>